<accession>A0A059EWA6</accession>
<reference evidence="2" key="1">
    <citation type="submission" date="2013-02" db="EMBL/GenBank/DDBJ databases">
        <authorList>
            <consortium name="The Broad Institute Genome Sequencing Platform"/>
            <person name="Cuomo C."/>
            <person name="Becnel J."/>
            <person name="Sanscrainte N."/>
            <person name="Walker B."/>
            <person name="Young S.K."/>
            <person name="Zeng Q."/>
            <person name="Gargeya S."/>
            <person name="Fitzgerald M."/>
            <person name="Haas B."/>
            <person name="Abouelleil A."/>
            <person name="Alvarado L."/>
            <person name="Arachchi H.M."/>
            <person name="Berlin A.M."/>
            <person name="Chapman S.B."/>
            <person name="Dewar J."/>
            <person name="Goldberg J."/>
            <person name="Griggs A."/>
            <person name="Gujja S."/>
            <person name="Hansen M."/>
            <person name="Howarth C."/>
            <person name="Imamovic A."/>
            <person name="Larimer J."/>
            <person name="McCowan C."/>
            <person name="Murphy C."/>
            <person name="Neiman D."/>
            <person name="Pearson M."/>
            <person name="Priest M."/>
            <person name="Roberts A."/>
            <person name="Saif S."/>
            <person name="Shea T."/>
            <person name="Sisk P."/>
            <person name="Sykes S."/>
            <person name="Wortman J."/>
            <person name="Nusbaum C."/>
            <person name="Birren B."/>
        </authorList>
    </citation>
    <scope>NUCLEOTIDE SEQUENCE [LARGE SCALE GENOMIC DNA]</scope>
    <source>
        <strain evidence="2">PRA339</strain>
    </source>
</reference>
<reference evidence="1 2" key="2">
    <citation type="submission" date="2014-03" db="EMBL/GenBank/DDBJ databases">
        <title>The Genome Sequence of Anncaliia algerae insect isolate PRA339.</title>
        <authorList>
            <consortium name="The Broad Institute Genome Sequencing Platform"/>
            <consortium name="The Broad Institute Genome Sequencing Center for Infectious Disease"/>
            <person name="Cuomo C."/>
            <person name="Becnel J."/>
            <person name="Sanscrainte N."/>
            <person name="Walker B."/>
            <person name="Young S.K."/>
            <person name="Zeng Q."/>
            <person name="Gargeya S."/>
            <person name="Fitzgerald M."/>
            <person name="Haas B."/>
            <person name="Abouelleil A."/>
            <person name="Alvarado L."/>
            <person name="Arachchi H.M."/>
            <person name="Berlin A.M."/>
            <person name="Chapman S.B."/>
            <person name="Dewar J."/>
            <person name="Goldberg J."/>
            <person name="Griggs A."/>
            <person name="Gujja S."/>
            <person name="Hansen M."/>
            <person name="Howarth C."/>
            <person name="Imamovic A."/>
            <person name="Larimer J."/>
            <person name="McCowan C."/>
            <person name="Murphy C."/>
            <person name="Neiman D."/>
            <person name="Pearson M."/>
            <person name="Priest M."/>
            <person name="Roberts A."/>
            <person name="Saif S."/>
            <person name="Shea T."/>
            <person name="Sisk P."/>
            <person name="Sykes S."/>
            <person name="Wortman J."/>
            <person name="Nusbaum C."/>
            <person name="Birren B."/>
        </authorList>
    </citation>
    <scope>NUCLEOTIDE SEQUENCE [LARGE SCALE GENOMIC DNA]</scope>
    <source>
        <strain evidence="1 2">PRA339</strain>
    </source>
</reference>
<dbReference type="AlphaFoldDB" id="A0A059EWA6"/>
<dbReference type="HOGENOM" id="CLU_3162503_0_0_1"/>
<evidence type="ECO:0000313" key="2">
    <source>
        <dbReference type="Proteomes" id="UP000030655"/>
    </source>
</evidence>
<proteinExistence type="predicted"/>
<organism evidence="1 2">
    <name type="scientific">Anncaliia algerae PRA339</name>
    <dbReference type="NCBI Taxonomy" id="1288291"/>
    <lineage>
        <taxon>Eukaryota</taxon>
        <taxon>Fungi</taxon>
        <taxon>Fungi incertae sedis</taxon>
        <taxon>Microsporidia</taxon>
        <taxon>Tubulinosematoidea</taxon>
        <taxon>Tubulinosematidae</taxon>
        <taxon>Anncaliia</taxon>
    </lineage>
</organism>
<dbReference type="VEuPathDB" id="MicrosporidiaDB:H312_03473"/>
<keyword evidence="2" id="KW-1185">Reference proteome</keyword>
<evidence type="ECO:0000313" key="1">
    <source>
        <dbReference type="EMBL" id="KCZ79142.1"/>
    </source>
</evidence>
<name>A0A059EWA6_9MICR</name>
<dbReference type="Proteomes" id="UP000030655">
    <property type="component" value="Unassembled WGS sequence"/>
</dbReference>
<feature type="non-terminal residue" evidence="1">
    <location>
        <position position="1"/>
    </location>
</feature>
<dbReference type="EMBL" id="KK365350">
    <property type="protein sequence ID" value="KCZ79142.1"/>
    <property type="molecule type" value="Genomic_DNA"/>
</dbReference>
<protein>
    <submittedName>
        <fullName evidence="1">Uncharacterized protein</fullName>
    </submittedName>
</protein>
<sequence>LKSLISLIISLPPITLILFLRENSSSSLLKFESHILIKNLLTFETYIS</sequence>
<gene>
    <name evidence="1" type="ORF">H312_03473</name>
</gene>